<evidence type="ECO:0000256" key="2">
    <source>
        <dbReference type="ARBA" id="ARBA00022734"/>
    </source>
</evidence>
<dbReference type="InterPro" id="IPR051343">
    <property type="entry name" value="G-type_lectin_kinases/EP1-like"/>
</dbReference>
<dbReference type="InterPro" id="IPR011009">
    <property type="entry name" value="Kinase-like_dom_sf"/>
</dbReference>
<dbReference type="InterPro" id="IPR008271">
    <property type="entry name" value="Ser/Thr_kinase_AS"/>
</dbReference>
<accession>A0A843XCU0</accession>
<gene>
    <name evidence="4" type="ORF">Taro_050187</name>
</gene>
<dbReference type="GO" id="GO:0030246">
    <property type="term" value="F:carbohydrate binding"/>
    <property type="evidence" value="ECO:0007669"/>
    <property type="project" value="UniProtKB-KW"/>
</dbReference>
<comment type="caution">
    <text evidence="4">The sequence shown here is derived from an EMBL/GenBank/DDBJ whole genome shotgun (WGS) entry which is preliminary data.</text>
</comment>
<reference evidence="4" key="1">
    <citation type="submission" date="2017-07" db="EMBL/GenBank/DDBJ databases">
        <title>Taro Niue Genome Assembly and Annotation.</title>
        <authorList>
            <person name="Atibalentja N."/>
            <person name="Keating K."/>
            <person name="Fields C.J."/>
        </authorList>
    </citation>
    <scope>NUCLEOTIDE SEQUENCE</scope>
    <source>
        <strain evidence="4">Niue_2</strain>
        <tissue evidence="4">Leaf</tissue>
    </source>
</reference>
<keyword evidence="2" id="KW-0430">Lectin</keyword>
<dbReference type="InterPro" id="IPR000719">
    <property type="entry name" value="Prot_kinase_dom"/>
</dbReference>
<proteinExistence type="predicted"/>
<evidence type="ECO:0000313" key="4">
    <source>
        <dbReference type="EMBL" id="MQM17219.1"/>
    </source>
</evidence>
<evidence type="ECO:0000256" key="1">
    <source>
        <dbReference type="ARBA" id="ARBA00022729"/>
    </source>
</evidence>
<sequence length="141" mass="15694">MNRGSLDRPLFAAVGSPVLEWGERVEIALGTTRGLAYLHGGCDHKIIHYDVKPENILLGDHSQVKTPEWLTNSAISDRTDVYSYDMVLLEIVHGRKNCVVVGHTDDADLGGEAGSEIKKVAFSSLFFKRHFKIVDIIINIY</sequence>
<keyword evidence="1" id="KW-0732">Signal</keyword>
<dbReference type="Gene3D" id="1.10.510.10">
    <property type="entry name" value="Transferase(Phosphotransferase) domain 1"/>
    <property type="match status" value="1"/>
</dbReference>
<dbReference type="PANTHER" id="PTHR47976">
    <property type="entry name" value="G-TYPE LECTIN S-RECEPTOR-LIKE SERINE/THREONINE-PROTEIN KINASE SD2-5"/>
    <property type="match status" value="1"/>
</dbReference>
<dbReference type="GO" id="GO:0004672">
    <property type="term" value="F:protein kinase activity"/>
    <property type="evidence" value="ECO:0007669"/>
    <property type="project" value="InterPro"/>
</dbReference>
<keyword evidence="5" id="KW-1185">Reference proteome</keyword>
<dbReference type="PANTHER" id="PTHR47976:SF60">
    <property type="entry name" value="RECEPTOR-LIKE SERINE_THREONINE-PROTEIN KINASE"/>
    <property type="match status" value="1"/>
</dbReference>
<evidence type="ECO:0000313" key="5">
    <source>
        <dbReference type="Proteomes" id="UP000652761"/>
    </source>
</evidence>
<dbReference type="Proteomes" id="UP000652761">
    <property type="component" value="Unassembled WGS sequence"/>
</dbReference>
<dbReference type="EMBL" id="NMUH01007413">
    <property type="protein sequence ID" value="MQM17219.1"/>
    <property type="molecule type" value="Genomic_DNA"/>
</dbReference>
<evidence type="ECO:0000259" key="3">
    <source>
        <dbReference type="PROSITE" id="PS50011"/>
    </source>
</evidence>
<feature type="domain" description="Protein kinase" evidence="3">
    <location>
        <begin position="1"/>
        <end position="141"/>
    </location>
</feature>
<organism evidence="4 5">
    <name type="scientific">Colocasia esculenta</name>
    <name type="common">Wild taro</name>
    <name type="synonym">Arum esculentum</name>
    <dbReference type="NCBI Taxonomy" id="4460"/>
    <lineage>
        <taxon>Eukaryota</taxon>
        <taxon>Viridiplantae</taxon>
        <taxon>Streptophyta</taxon>
        <taxon>Embryophyta</taxon>
        <taxon>Tracheophyta</taxon>
        <taxon>Spermatophyta</taxon>
        <taxon>Magnoliopsida</taxon>
        <taxon>Liliopsida</taxon>
        <taxon>Araceae</taxon>
        <taxon>Aroideae</taxon>
        <taxon>Colocasieae</taxon>
        <taxon>Colocasia</taxon>
    </lineage>
</organism>
<name>A0A843XCU0_COLES</name>
<dbReference type="PROSITE" id="PS50011">
    <property type="entry name" value="PROTEIN_KINASE_DOM"/>
    <property type="match status" value="1"/>
</dbReference>
<dbReference type="GO" id="GO:0005524">
    <property type="term" value="F:ATP binding"/>
    <property type="evidence" value="ECO:0007669"/>
    <property type="project" value="InterPro"/>
</dbReference>
<dbReference type="AlphaFoldDB" id="A0A843XCU0"/>
<dbReference type="SUPFAM" id="SSF56112">
    <property type="entry name" value="Protein kinase-like (PK-like)"/>
    <property type="match status" value="1"/>
</dbReference>
<dbReference type="PROSITE" id="PS00108">
    <property type="entry name" value="PROTEIN_KINASE_ST"/>
    <property type="match status" value="1"/>
</dbReference>
<dbReference type="OrthoDB" id="4062651at2759"/>
<protein>
    <recommendedName>
        <fullName evidence="3">Protein kinase domain-containing protein</fullName>
    </recommendedName>
</protein>